<protein>
    <submittedName>
        <fullName evidence="1">Phosphotransferase</fullName>
    </submittedName>
</protein>
<dbReference type="KEGG" id="cik:H0194_00800"/>
<name>A0A7G7CPX7_9CORY</name>
<dbReference type="EMBL" id="CP059404">
    <property type="protein sequence ID" value="QNE89643.1"/>
    <property type="molecule type" value="Genomic_DNA"/>
</dbReference>
<reference evidence="1 2" key="1">
    <citation type="submission" date="2020-07" db="EMBL/GenBank/DDBJ databases">
        <title>Complete genome and description of Corynebacterium incognita strain Marseille-Q3630 sp. nov.</title>
        <authorList>
            <person name="Boxberger M."/>
        </authorList>
    </citation>
    <scope>NUCLEOTIDE SEQUENCE [LARGE SCALE GENOMIC DNA]</scope>
    <source>
        <strain evidence="1 2">Marseille-Q3630</strain>
    </source>
</reference>
<sequence>MSQLDHDDVVDIAQNLLSSRFGGSQQLSDIEDLGGSGNAIVLRARVANSPFLPHRTVVLKYTPESGNAFDDASLVREIVAYQYTTSLPAEVRPGPLLLAHDLERRIVVLTDSGDGETLADLLSVADDSRRVHLVRQLGTALGVMHAGTAEREKGYDILFARMLRHNPGCMDTKAVRDEVLSSSMTMGLKLLDAAGLDVPSTFTDKAEQAAASLHSAQLRGFTPFDLSPDNIIVAEGMHFLDYEWAGFRNVIFDVACVIAGFPQFLFARPITDAEADVFISAWTREVKQVWPKVEDDRFLQEAVTSALVGWVLSSVTAMCVGGMDELVDAAGEVATDHVDADTAELVKHLLGSGDSVFNEDELLIRRDLYETFEALARFVQRCDGANCATLADFACTVARRLALPGV</sequence>
<dbReference type="Gene3D" id="3.90.1200.10">
    <property type="match status" value="1"/>
</dbReference>
<gene>
    <name evidence="1" type="ORF">H0194_00800</name>
</gene>
<dbReference type="Proteomes" id="UP000515743">
    <property type="component" value="Chromosome"/>
</dbReference>
<evidence type="ECO:0000313" key="2">
    <source>
        <dbReference type="Proteomes" id="UP000515743"/>
    </source>
</evidence>
<proteinExistence type="predicted"/>
<keyword evidence="1" id="KW-0808">Transferase</keyword>
<keyword evidence="2" id="KW-1185">Reference proteome</keyword>
<evidence type="ECO:0000313" key="1">
    <source>
        <dbReference type="EMBL" id="QNE89643.1"/>
    </source>
</evidence>
<organism evidence="1 2">
    <name type="scientific">Corynebacterium incognita</name>
    <dbReference type="NCBI Taxonomy" id="2754725"/>
    <lineage>
        <taxon>Bacteria</taxon>
        <taxon>Bacillati</taxon>
        <taxon>Actinomycetota</taxon>
        <taxon>Actinomycetes</taxon>
        <taxon>Mycobacteriales</taxon>
        <taxon>Corynebacteriaceae</taxon>
        <taxon>Corynebacterium</taxon>
    </lineage>
</organism>
<accession>A0A7G7CPX7</accession>
<dbReference type="RefSeq" id="WP_185176017.1">
    <property type="nucleotide sequence ID" value="NZ_CP059404.1"/>
</dbReference>
<dbReference type="InterPro" id="IPR011009">
    <property type="entry name" value="Kinase-like_dom_sf"/>
</dbReference>
<dbReference type="GO" id="GO:0016740">
    <property type="term" value="F:transferase activity"/>
    <property type="evidence" value="ECO:0007669"/>
    <property type="project" value="UniProtKB-KW"/>
</dbReference>
<dbReference type="SUPFAM" id="SSF56112">
    <property type="entry name" value="Protein kinase-like (PK-like)"/>
    <property type="match status" value="1"/>
</dbReference>
<dbReference type="AlphaFoldDB" id="A0A7G7CPX7"/>